<dbReference type="EMBL" id="BAABJP010000031">
    <property type="protein sequence ID" value="GAA5166034.1"/>
    <property type="molecule type" value="Genomic_DNA"/>
</dbReference>
<evidence type="ECO:0000256" key="3">
    <source>
        <dbReference type="ARBA" id="ARBA00023163"/>
    </source>
</evidence>
<evidence type="ECO:0000256" key="2">
    <source>
        <dbReference type="ARBA" id="ARBA00023125"/>
    </source>
</evidence>
<dbReference type="InterPro" id="IPR009057">
    <property type="entry name" value="Homeodomain-like_sf"/>
</dbReference>
<dbReference type="RefSeq" id="WP_185064904.1">
    <property type="nucleotide sequence ID" value="NZ_BAABJP010000031.1"/>
</dbReference>
<dbReference type="InterPro" id="IPR050109">
    <property type="entry name" value="HTH-type_TetR-like_transc_reg"/>
</dbReference>
<gene>
    <name evidence="6" type="ORF">GCM10023321_56830</name>
</gene>
<dbReference type="Gene3D" id="1.10.357.10">
    <property type="entry name" value="Tetracycline Repressor, domain 2"/>
    <property type="match status" value="1"/>
</dbReference>
<keyword evidence="3" id="KW-0804">Transcription</keyword>
<accession>A0ABP9QR90</accession>
<organism evidence="6 7">
    <name type="scientific">Pseudonocardia eucalypti</name>
    <dbReference type="NCBI Taxonomy" id="648755"/>
    <lineage>
        <taxon>Bacteria</taxon>
        <taxon>Bacillati</taxon>
        <taxon>Actinomycetota</taxon>
        <taxon>Actinomycetes</taxon>
        <taxon>Pseudonocardiales</taxon>
        <taxon>Pseudonocardiaceae</taxon>
        <taxon>Pseudonocardia</taxon>
    </lineage>
</organism>
<dbReference type="Pfam" id="PF00440">
    <property type="entry name" value="TetR_N"/>
    <property type="match status" value="1"/>
</dbReference>
<dbReference type="PANTHER" id="PTHR30055">
    <property type="entry name" value="HTH-TYPE TRANSCRIPTIONAL REGULATOR RUTR"/>
    <property type="match status" value="1"/>
</dbReference>
<protein>
    <submittedName>
        <fullName evidence="6">TetR/AcrR family transcriptional regulator</fullName>
    </submittedName>
</protein>
<dbReference type="PROSITE" id="PS50977">
    <property type="entry name" value="HTH_TETR_2"/>
    <property type="match status" value="1"/>
</dbReference>
<dbReference type="PANTHER" id="PTHR30055:SF234">
    <property type="entry name" value="HTH-TYPE TRANSCRIPTIONAL REGULATOR BETI"/>
    <property type="match status" value="1"/>
</dbReference>
<evidence type="ECO:0000313" key="7">
    <source>
        <dbReference type="Proteomes" id="UP001428817"/>
    </source>
</evidence>
<feature type="DNA-binding region" description="H-T-H motif" evidence="4">
    <location>
        <begin position="38"/>
        <end position="57"/>
    </location>
</feature>
<evidence type="ECO:0000256" key="1">
    <source>
        <dbReference type="ARBA" id="ARBA00023015"/>
    </source>
</evidence>
<evidence type="ECO:0000313" key="6">
    <source>
        <dbReference type="EMBL" id="GAA5166034.1"/>
    </source>
</evidence>
<evidence type="ECO:0000259" key="5">
    <source>
        <dbReference type="PROSITE" id="PS50977"/>
    </source>
</evidence>
<comment type="caution">
    <text evidence="6">The sequence shown here is derived from an EMBL/GenBank/DDBJ whole genome shotgun (WGS) entry which is preliminary data.</text>
</comment>
<dbReference type="PRINTS" id="PR00455">
    <property type="entry name" value="HTHTETR"/>
</dbReference>
<keyword evidence="7" id="KW-1185">Reference proteome</keyword>
<evidence type="ECO:0000256" key="4">
    <source>
        <dbReference type="PROSITE-ProRule" id="PRU00335"/>
    </source>
</evidence>
<reference evidence="7" key="1">
    <citation type="journal article" date="2019" name="Int. J. Syst. Evol. Microbiol.">
        <title>The Global Catalogue of Microorganisms (GCM) 10K type strain sequencing project: providing services to taxonomists for standard genome sequencing and annotation.</title>
        <authorList>
            <consortium name="The Broad Institute Genomics Platform"/>
            <consortium name="The Broad Institute Genome Sequencing Center for Infectious Disease"/>
            <person name="Wu L."/>
            <person name="Ma J."/>
        </authorList>
    </citation>
    <scope>NUCLEOTIDE SEQUENCE [LARGE SCALE GENOMIC DNA]</scope>
    <source>
        <strain evidence="7">JCM 18303</strain>
    </source>
</reference>
<dbReference type="Proteomes" id="UP001428817">
    <property type="component" value="Unassembled WGS sequence"/>
</dbReference>
<dbReference type="SUPFAM" id="SSF46689">
    <property type="entry name" value="Homeodomain-like"/>
    <property type="match status" value="1"/>
</dbReference>
<dbReference type="InterPro" id="IPR001647">
    <property type="entry name" value="HTH_TetR"/>
</dbReference>
<name>A0ABP9QR90_9PSEU</name>
<sequence length="208" mass="22824">MSDAARADRLGAVTEAKRGLILEAALRVFAREGMREASIRAIAKEAGYAPGAIYGYFPSKEHIYAAALRESLRRLRTATETASADADGAAARFVAAGMAFFDFYDANPRDLDMGFYLFAGGVAPRGLPDHEVNRELNAALLATLEPVRKAAEQLFGAPEATRLTAEAFAHSTGLLLLRHTHRLNLFQLDARELMQRYLTEQITRRQPG</sequence>
<keyword evidence="2 4" id="KW-0238">DNA-binding</keyword>
<feature type="domain" description="HTH tetR-type" evidence="5">
    <location>
        <begin position="15"/>
        <end position="75"/>
    </location>
</feature>
<proteinExistence type="predicted"/>
<keyword evidence="1" id="KW-0805">Transcription regulation</keyword>